<evidence type="ECO:0000256" key="1">
    <source>
        <dbReference type="ARBA" id="ARBA00004651"/>
    </source>
</evidence>
<feature type="transmembrane region" description="Helical" evidence="7">
    <location>
        <begin position="300"/>
        <end position="319"/>
    </location>
</feature>
<feature type="transmembrane region" description="Helical" evidence="7">
    <location>
        <begin position="365"/>
        <end position="390"/>
    </location>
</feature>
<dbReference type="InterPro" id="IPR036259">
    <property type="entry name" value="MFS_trans_sf"/>
</dbReference>
<dbReference type="RefSeq" id="WP_160554450.1">
    <property type="nucleotide sequence ID" value="NZ_CP047650.1"/>
</dbReference>
<comment type="subcellular location">
    <subcellularLocation>
        <location evidence="1">Cell membrane</location>
        <topology evidence="1">Multi-pass membrane protein</topology>
    </subcellularLocation>
</comment>
<feature type="transmembrane region" description="Helical" evidence="7">
    <location>
        <begin position="340"/>
        <end position="359"/>
    </location>
</feature>
<dbReference type="GO" id="GO:0005886">
    <property type="term" value="C:plasma membrane"/>
    <property type="evidence" value="ECO:0007669"/>
    <property type="project" value="UniProtKB-SubCell"/>
</dbReference>
<feature type="transmembrane region" description="Helical" evidence="7">
    <location>
        <begin position="55"/>
        <end position="75"/>
    </location>
</feature>
<feature type="transmembrane region" description="Helical" evidence="7">
    <location>
        <begin position="87"/>
        <end position="106"/>
    </location>
</feature>
<dbReference type="PRINTS" id="PR01036">
    <property type="entry name" value="TCRTETB"/>
</dbReference>
<protein>
    <submittedName>
        <fullName evidence="9">MFS transporter</fullName>
    </submittedName>
</protein>
<evidence type="ECO:0000256" key="3">
    <source>
        <dbReference type="ARBA" id="ARBA00022475"/>
    </source>
</evidence>
<accession>A0A857J9C8</accession>
<dbReference type="PANTHER" id="PTHR42718:SF46">
    <property type="entry name" value="BLR6921 PROTEIN"/>
    <property type="match status" value="1"/>
</dbReference>
<feature type="transmembrane region" description="Helical" evidence="7">
    <location>
        <begin position="275"/>
        <end position="294"/>
    </location>
</feature>
<organism evidence="9 10">
    <name type="scientific">Xylophilus rhododendri</name>
    <dbReference type="NCBI Taxonomy" id="2697032"/>
    <lineage>
        <taxon>Bacteria</taxon>
        <taxon>Pseudomonadati</taxon>
        <taxon>Pseudomonadota</taxon>
        <taxon>Betaproteobacteria</taxon>
        <taxon>Burkholderiales</taxon>
        <taxon>Xylophilus</taxon>
    </lineage>
</organism>
<feature type="transmembrane region" description="Helical" evidence="7">
    <location>
        <begin position="207"/>
        <end position="224"/>
    </location>
</feature>
<dbReference type="Pfam" id="PF07690">
    <property type="entry name" value="MFS_1"/>
    <property type="match status" value="1"/>
</dbReference>
<feature type="transmembrane region" description="Helical" evidence="7">
    <location>
        <begin position="402"/>
        <end position="423"/>
    </location>
</feature>
<evidence type="ECO:0000313" key="10">
    <source>
        <dbReference type="Proteomes" id="UP000464787"/>
    </source>
</evidence>
<evidence type="ECO:0000259" key="8">
    <source>
        <dbReference type="PROSITE" id="PS50850"/>
    </source>
</evidence>
<feature type="transmembrane region" description="Helical" evidence="7">
    <location>
        <begin position="112"/>
        <end position="133"/>
    </location>
</feature>
<dbReference type="InterPro" id="IPR011701">
    <property type="entry name" value="MFS"/>
</dbReference>
<dbReference type="PROSITE" id="PS50850">
    <property type="entry name" value="MFS"/>
    <property type="match status" value="1"/>
</dbReference>
<keyword evidence="2" id="KW-0813">Transport</keyword>
<evidence type="ECO:0000256" key="7">
    <source>
        <dbReference type="SAM" id="Phobius"/>
    </source>
</evidence>
<evidence type="ECO:0000256" key="2">
    <source>
        <dbReference type="ARBA" id="ARBA00022448"/>
    </source>
</evidence>
<evidence type="ECO:0000256" key="6">
    <source>
        <dbReference type="ARBA" id="ARBA00023136"/>
    </source>
</evidence>
<dbReference type="Proteomes" id="UP000464787">
    <property type="component" value="Chromosome"/>
</dbReference>
<sequence>MKTAEAPSAAATLDPARGRRIALLVASAFFMENFDATVITAAVPAMAESFGVAPVALSAGISAYLLALAVFIPVSGWVADRFGARRVFASAVLLFTLASVACGLAQSLPAFVIARILQGMGGALMVPVGRAIVLRSTPKSGVVKAIATITWPGLAAPLLGPPMGGWIASHWSWHWIFFVNLPLGAVALLLALRWIDNQPGVRRPFDWTGFLASGVGLAGTLYGLELTTQNPVDWPLVAATVGVGIASLVFAVWHLRRAEHPLVDLSVLRVQTFRASAVGGTLSRISIGSVPFLMPLMFQLGFGFGMVQSGLLMIALFAGNLGIKPATTGLLRRFGFRSTLVGNGLLATLSFIGCALLTADTSWLVMAVVLVFGGMTRSMQFTAVGTLAFCDTTPKQTAGASTMFSMFQQLSSGLGIALGAVALRLSENFSGHGGTPGVADFRFALGLMALLTLLSLIDAWRLPRDAGQQVSGHRGA</sequence>
<dbReference type="InterPro" id="IPR020846">
    <property type="entry name" value="MFS_dom"/>
</dbReference>
<feature type="transmembrane region" description="Helical" evidence="7">
    <location>
        <begin position="443"/>
        <end position="460"/>
    </location>
</feature>
<name>A0A857J9C8_9BURK</name>
<keyword evidence="3" id="KW-1003">Cell membrane</keyword>
<dbReference type="SUPFAM" id="SSF103473">
    <property type="entry name" value="MFS general substrate transporter"/>
    <property type="match status" value="1"/>
</dbReference>
<feature type="transmembrane region" description="Helical" evidence="7">
    <location>
        <begin position="145"/>
        <end position="167"/>
    </location>
</feature>
<evidence type="ECO:0000256" key="5">
    <source>
        <dbReference type="ARBA" id="ARBA00022989"/>
    </source>
</evidence>
<feature type="domain" description="Major facilitator superfamily (MFS) profile" evidence="8">
    <location>
        <begin position="21"/>
        <end position="467"/>
    </location>
</feature>
<dbReference type="EMBL" id="CP047650">
    <property type="protein sequence ID" value="QHJ00641.1"/>
    <property type="molecule type" value="Genomic_DNA"/>
</dbReference>
<dbReference type="Gene3D" id="1.20.1250.20">
    <property type="entry name" value="MFS general substrate transporter like domains"/>
    <property type="match status" value="1"/>
</dbReference>
<reference evidence="9 10" key="1">
    <citation type="submission" date="2020-01" db="EMBL/GenBank/DDBJ databases">
        <title>Genome sequencing of strain KACC 21265.</title>
        <authorList>
            <person name="Heo J."/>
            <person name="Kim S.-J."/>
            <person name="Kim J.-S."/>
            <person name="Hong S.-B."/>
            <person name="Kwon S.-W."/>
        </authorList>
    </citation>
    <scope>NUCLEOTIDE SEQUENCE [LARGE SCALE GENOMIC DNA]</scope>
    <source>
        <strain evidence="9 10">KACC 21265</strain>
    </source>
</reference>
<dbReference type="KEGG" id="xyk:GT347_23240"/>
<feature type="transmembrane region" description="Helical" evidence="7">
    <location>
        <begin position="236"/>
        <end position="255"/>
    </location>
</feature>
<gene>
    <name evidence="9" type="ORF">GT347_23240</name>
</gene>
<dbReference type="PANTHER" id="PTHR42718">
    <property type="entry name" value="MAJOR FACILITATOR SUPERFAMILY MULTIDRUG TRANSPORTER MFSC"/>
    <property type="match status" value="1"/>
</dbReference>
<dbReference type="GO" id="GO:0022857">
    <property type="term" value="F:transmembrane transporter activity"/>
    <property type="evidence" value="ECO:0007669"/>
    <property type="project" value="InterPro"/>
</dbReference>
<keyword evidence="5 7" id="KW-1133">Transmembrane helix</keyword>
<keyword evidence="6 7" id="KW-0472">Membrane</keyword>
<keyword evidence="10" id="KW-1185">Reference proteome</keyword>
<evidence type="ECO:0000256" key="4">
    <source>
        <dbReference type="ARBA" id="ARBA00022692"/>
    </source>
</evidence>
<feature type="transmembrane region" description="Helical" evidence="7">
    <location>
        <begin position="21"/>
        <end position="43"/>
    </location>
</feature>
<proteinExistence type="predicted"/>
<dbReference type="Gene3D" id="1.20.1720.10">
    <property type="entry name" value="Multidrug resistance protein D"/>
    <property type="match status" value="1"/>
</dbReference>
<keyword evidence="4 7" id="KW-0812">Transmembrane</keyword>
<dbReference type="AlphaFoldDB" id="A0A857J9C8"/>
<feature type="transmembrane region" description="Helical" evidence="7">
    <location>
        <begin position="173"/>
        <end position="195"/>
    </location>
</feature>
<evidence type="ECO:0000313" key="9">
    <source>
        <dbReference type="EMBL" id="QHJ00641.1"/>
    </source>
</evidence>